<keyword evidence="2" id="KW-1185">Reference proteome</keyword>
<dbReference type="EMBL" id="OCNK01000007">
    <property type="protein sequence ID" value="SOE03588.1"/>
    <property type="molecule type" value="Genomic_DNA"/>
</dbReference>
<dbReference type="Proteomes" id="UP000219482">
    <property type="component" value="Unassembled WGS sequence"/>
</dbReference>
<organism evidence="1 2">
    <name type="scientific">Blastococcus haudaquaticus</name>
    <dbReference type="NCBI Taxonomy" id="1938745"/>
    <lineage>
        <taxon>Bacteria</taxon>
        <taxon>Bacillati</taxon>
        <taxon>Actinomycetota</taxon>
        <taxon>Actinomycetes</taxon>
        <taxon>Geodermatophilales</taxon>
        <taxon>Geodermatophilaceae</taxon>
        <taxon>Blastococcus</taxon>
    </lineage>
</organism>
<evidence type="ECO:0008006" key="3">
    <source>
        <dbReference type="Google" id="ProtNLM"/>
    </source>
</evidence>
<sequence length="39" mass="4453">MSTTTTERPVEQATWVCDNCHGVTATMRKRCRDCGTSRY</sequence>
<accession>A0A286H745</accession>
<evidence type="ECO:0000313" key="1">
    <source>
        <dbReference type="EMBL" id="SOE03588.1"/>
    </source>
</evidence>
<name>A0A286H745_9ACTN</name>
<gene>
    <name evidence="1" type="ORF">SAMN06272739_4246</name>
</gene>
<evidence type="ECO:0000313" key="2">
    <source>
        <dbReference type="Proteomes" id="UP000219482"/>
    </source>
</evidence>
<proteinExistence type="predicted"/>
<protein>
    <recommendedName>
        <fullName evidence="3">RanBP2-type domain-containing protein</fullName>
    </recommendedName>
</protein>
<reference evidence="2" key="1">
    <citation type="submission" date="2017-09" db="EMBL/GenBank/DDBJ databases">
        <authorList>
            <person name="Varghese N."/>
            <person name="Submissions S."/>
        </authorList>
    </citation>
    <scope>NUCLEOTIDE SEQUENCE [LARGE SCALE GENOMIC DNA]</scope>
    <source>
        <strain evidence="2">DSM 44270</strain>
    </source>
</reference>
<dbReference type="AlphaFoldDB" id="A0A286H745"/>